<dbReference type="PANTHER" id="PTHR46984">
    <property type="entry name" value="LEUCINE-RICH REPEAT-CONTAINING PROTEIN 71"/>
    <property type="match status" value="1"/>
</dbReference>
<dbReference type="OrthoDB" id="120976at2759"/>
<dbReference type="KEGG" id="sliu:111351738"/>
<dbReference type="Proteomes" id="UP000301870">
    <property type="component" value="Chromosome 14"/>
</dbReference>
<dbReference type="AlphaFoldDB" id="A0A9J7DZF0"/>
<dbReference type="RefSeq" id="XP_022819627.1">
    <property type="nucleotide sequence ID" value="XM_022963859.1"/>
</dbReference>
<gene>
    <name evidence="2" type="primary">LOC111351738</name>
</gene>
<keyword evidence="1" id="KW-1185">Reference proteome</keyword>
<dbReference type="PANTHER" id="PTHR46984:SF1">
    <property type="entry name" value="LEUCINE-RICH REPEAT-CONTAINING PROTEIN 71"/>
    <property type="match status" value="1"/>
</dbReference>
<dbReference type="GeneID" id="111351738"/>
<name>A0A9J7DZF0_SPOLT</name>
<evidence type="ECO:0000313" key="2">
    <source>
        <dbReference type="RefSeq" id="XP_022819627.1"/>
    </source>
</evidence>
<protein>
    <submittedName>
        <fullName evidence="2">Uncharacterized protein LOC111351738</fullName>
    </submittedName>
</protein>
<dbReference type="InterPro" id="IPR001611">
    <property type="entry name" value="Leu-rich_rpt"/>
</dbReference>
<sequence length="474" mass="54386">MSPASTRNVPSNDKFQLTDSDLEGCLVEIFKRFRCPVGVTVDEYQQRGKSASGNIVYIVKRKQTTVTPATLHTVSIVMEHTQKEPKHIYLAMKAVYDVQHHLVELMITNSQEVMVPRMIIQVLSNIIANYPLLTKFEIKNCYIDHNIVHDFKSMLLYSAITDVCLDDCKLNNANYEVILKAPTIVKNLSLCRCNISDPECKEIAAMLRYTELAENHLVTLNLTSNKIGDEGAKYLADALRTNRHLRYLNLADNVIGDEGAICIFRHLLEFPLTHDENVERRRRYILYLKKKQEIYAECINKLNTTTLTTNILKREKSKRKLMSHTTLSSREGSYQSHNRHKTVVKKIKHVTQDNTWQNIKAEMMAKDILGPFEDPFGTTSFKIIDDYPFCIGNLTLSYLNLAYNNLTYQSLKILLNVVEHQMIYSTQKLCGLMKVILDGNPLPVKCEELSTIQQILKEHVNSITNKLKNRTADD</sequence>
<dbReference type="InterPro" id="IPR032675">
    <property type="entry name" value="LRR_dom_sf"/>
</dbReference>
<dbReference type="InterPro" id="IPR053040">
    <property type="entry name" value="LRR-containing_protein_71"/>
</dbReference>
<reference evidence="2" key="1">
    <citation type="submission" date="2025-08" db="UniProtKB">
        <authorList>
            <consortium name="RefSeq"/>
        </authorList>
    </citation>
    <scope>IDENTIFICATION</scope>
    <source>
        <strain evidence="2">Ishihara</strain>
        <tissue evidence="2">Whole body</tissue>
    </source>
</reference>
<organism evidence="1 2">
    <name type="scientific">Spodoptera litura</name>
    <name type="common">Asian cotton leafworm</name>
    <dbReference type="NCBI Taxonomy" id="69820"/>
    <lineage>
        <taxon>Eukaryota</taxon>
        <taxon>Metazoa</taxon>
        <taxon>Ecdysozoa</taxon>
        <taxon>Arthropoda</taxon>
        <taxon>Hexapoda</taxon>
        <taxon>Insecta</taxon>
        <taxon>Pterygota</taxon>
        <taxon>Neoptera</taxon>
        <taxon>Endopterygota</taxon>
        <taxon>Lepidoptera</taxon>
        <taxon>Glossata</taxon>
        <taxon>Ditrysia</taxon>
        <taxon>Noctuoidea</taxon>
        <taxon>Noctuidae</taxon>
        <taxon>Amphipyrinae</taxon>
        <taxon>Spodoptera</taxon>
    </lineage>
</organism>
<evidence type="ECO:0000313" key="1">
    <source>
        <dbReference type="Proteomes" id="UP000301870"/>
    </source>
</evidence>
<accession>A0A9J7DZF0</accession>
<dbReference type="SMART" id="SM00368">
    <property type="entry name" value="LRR_RI"/>
    <property type="match status" value="3"/>
</dbReference>
<dbReference type="Gene3D" id="3.80.10.10">
    <property type="entry name" value="Ribonuclease Inhibitor"/>
    <property type="match status" value="1"/>
</dbReference>
<proteinExistence type="predicted"/>
<dbReference type="SUPFAM" id="SSF52047">
    <property type="entry name" value="RNI-like"/>
    <property type="match status" value="1"/>
</dbReference>
<dbReference type="Pfam" id="PF13516">
    <property type="entry name" value="LRR_6"/>
    <property type="match status" value="3"/>
</dbReference>